<keyword evidence="5" id="KW-0548">Nucleotidyltransferase</keyword>
<keyword evidence="7" id="KW-0239">DNA-directed DNA polymerase</keyword>
<evidence type="ECO:0000256" key="8">
    <source>
        <dbReference type="ARBA" id="ARBA00023125"/>
    </source>
</evidence>
<dbReference type="GO" id="GO:0009360">
    <property type="term" value="C:DNA polymerase III complex"/>
    <property type="evidence" value="ECO:0007669"/>
    <property type="project" value="InterPro"/>
</dbReference>
<evidence type="ECO:0000256" key="7">
    <source>
        <dbReference type="ARBA" id="ARBA00022932"/>
    </source>
</evidence>
<keyword evidence="3" id="KW-0963">Cytoplasm</keyword>
<keyword evidence="8" id="KW-0238">DNA-binding</keyword>
<evidence type="ECO:0000256" key="3">
    <source>
        <dbReference type="ARBA" id="ARBA00022490"/>
    </source>
</evidence>
<dbReference type="InterPro" id="IPR001001">
    <property type="entry name" value="DNA_polIII_beta"/>
</dbReference>
<evidence type="ECO:0000256" key="5">
    <source>
        <dbReference type="ARBA" id="ARBA00022695"/>
    </source>
</evidence>
<evidence type="ECO:0000256" key="6">
    <source>
        <dbReference type="ARBA" id="ARBA00022705"/>
    </source>
</evidence>
<accession>A0A101HRZ7</accession>
<feature type="domain" description="DNA polymerase III beta sliding clamp C-terminal" evidence="9">
    <location>
        <begin position="2"/>
        <end position="50"/>
    </location>
</feature>
<dbReference type="Proteomes" id="UP000054092">
    <property type="component" value="Unassembled WGS sequence"/>
</dbReference>
<evidence type="ECO:0000256" key="2">
    <source>
        <dbReference type="ARBA" id="ARBA00010752"/>
    </source>
</evidence>
<gene>
    <name evidence="10" type="ORF">XD94_0199</name>
</gene>
<evidence type="ECO:0000256" key="1">
    <source>
        <dbReference type="ARBA" id="ARBA00004496"/>
    </source>
</evidence>
<dbReference type="GO" id="GO:0008408">
    <property type="term" value="F:3'-5' exonuclease activity"/>
    <property type="evidence" value="ECO:0007669"/>
    <property type="project" value="InterPro"/>
</dbReference>
<dbReference type="GO" id="GO:0003887">
    <property type="term" value="F:DNA-directed DNA polymerase activity"/>
    <property type="evidence" value="ECO:0007669"/>
    <property type="project" value="UniProtKB-KW"/>
</dbReference>
<keyword evidence="4" id="KW-0808">Transferase</keyword>
<dbReference type="EMBL" id="LGGP01000018">
    <property type="protein sequence ID" value="KUK82056.1"/>
    <property type="molecule type" value="Genomic_DNA"/>
</dbReference>
<evidence type="ECO:0000259" key="9">
    <source>
        <dbReference type="Pfam" id="PF02768"/>
    </source>
</evidence>
<name>A0A101HRZ7_9BACT</name>
<dbReference type="AlphaFoldDB" id="A0A101HRZ7"/>
<comment type="caution">
    <text evidence="10">The sequence shown here is derived from an EMBL/GenBank/DDBJ whole genome shotgun (WGS) entry which is preliminary data.</text>
</comment>
<dbReference type="Pfam" id="PF02768">
    <property type="entry name" value="DNA_pol3_beta_3"/>
    <property type="match status" value="1"/>
</dbReference>
<dbReference type="PATRIC" id="fig|1184387.3.peg.496"/>
<evidence type="ECO:0000256" key="4">
    <source>
        <dbReference type="ARBA" id="ARBA00022679"/>
    </source>
</evidence>
<dbReference type="SUPFAM" id="SSF55979">
    <property type="entry name" value="DNA clamp"/>
    <property type="match status" value="1"/>
</dbReference>
<dbReference type="GO" id="GO:0005737">
    <property type="term" value="C:cytoplasm"/>
    <property type="evidence" value="ECO:0007669"/>
    <property type="project" value="UniProtKB-SubCell"/>
</dbReference>
<dbReference type="PANTHER" id="PTHR30478:SF0">
    <property type="entry name" value="BETA SLIDING CLAMP"/>
    <property type="match status" value="1"/>
</dbReference>
<dbReference type="GO" id="GO:0003677">
    <property type="term" value="F:DNA binding"/>
    <property type="evidence" value="ECO:0007669"/>
    <property type="project" value="UniProtKB-KW"/>
</dbReference>
<dbReference type="InterPro" id="IPR022635">
    <property type="entry name" value="DNA_polIII_beta_C"/>
</dbReference>
<keyword evidence="6" id="KW-0235">DNA replication</keyword>
<dbReference type="PANTHER" id="PTHR30478">
    <property type="entry name" value="DNA POLYMERASE III SUBUNIT BETA"/>
    <property type="match status" value="1"/>
</dbReference>
<dbReference type="Gene3D" id="3.10.150.10">
    <property type="entry name" value="DNA Polymerase III, subunit A, domain 2"/>
    <property type="match status" value="1"/>
</dbReference>
<dbReference type="InterPro" id="IPR046938">
    <property type="entry name" value="DNA_clamp_sf"/>
</dbReference>
<comment type="subcellular location">
    <subcellularLocation>
        <location evidence="1">Cytoplasm</location>
    </subcellularLocation>
</comment>
<evidence type="ECO:0000313" key="11">
    <source>
        <dbReference type="Proteomes" id="UP000054092"/>
    </source>
</evidence>
<protein>
    <submittedName>
        <fullName evidence="10">DNA polymerase III subunit beta</fullName>
    </submittedName>
</protein>
<feature type="non-terminal residue" evidence="10">
    <location>
        <position position="1"/>
    </location>
</feature>
<organism evidence="10 11">
    <name type="scientific">Mesotoga prima</name>
    <dbReference type="NCBI Taxonomy" id="1184387"/>
    <lineage>
        <taxon>Bacteria</taxon>
        <taxon>Thermotogati</taxon>
        <taxon>Thermotogota</taxon>
        <taxon>Thermotogae</taxon>
        <taxon>Kosmotogales</taxon>
        <taxon>Kosmotogaceae</taxon>
        <taxon>Mesotoga</taxon>
    </lineage>
</organism>
<sequence>IIAFNPRFLSEAVKKVDSEMVELNFVDSNSPLQMNPVDIQGYTYIIMPIRLI</sequence>
<proteinExistence type="inferred from homology"/>
<dbReference type="GO" id="GO:0006271">
    <property type="term" value="P:DNA strand elongation involved in DNA replication"/>
    <property type="evidence" value="ECO:0007669"/>
    <property type="project" value="TreeGrafter"/>
</dbReference>
<reference evidence="11" key="1">
    <citation type="journal article" date="2015" name="MBio">
        <title>Genome-Resolved Metagenomic Analysis Reveals Roles for Candidate Phyla and Other Microbial Community Members in Biogeochemical Transformations in Oil Reservoirs.</title>
        <authorList>
            <person name="Hu P."/>
            <person name="Tom L."/>
            <person name="Singh A."/>
            <person name="Thomas B.C."/>
            <person name="Baker B.J."/>
            <person name="Piceno Y.M."/>
            <person name="Andersen G.L."/>
            <person name="Banfield J.F."/>
        </authorList>
    </citation>
    <scope>NUCLEOTIDE SEQUENCE [LARGE SCALE GENOMIC DNA]</scope>
</reference>
<evidence type="ECO:0000313" key="10">
    <source>
        <dbReference type="EMBL" id="KUK82056.1"/>
    </source>
</evidence>
<comment type="similarity">
    <text evidence="2">Belongs to the beta sliding clamp family.</text>
</comment>